<evidence type="ECO:0000313" key="2">
    <source>
        <dbReference type="Proteomes" id="UP000688137"/>
    </source>
</evidence>
<comment type="caution">
    <text evidence="1">The sequence shown here is derived from an EMBL/GenBank/DDBJ whole genome shotgun (WGS) entry which is preliminary data.</text>
</comment>
<dbReference type="Proteomes" id="UP000688137">
    <property type="component" value="Unassembled WGS sequence"/>
</dbReference>
<evidence type="ECO:0000313" key="1">
    <source>
        <dbReference type="EMBL" id="CAD8072752.1"/>
    </source>
</evidence>
<proteinExistence type="predicted"/>
<sequence>MAMQHKELDVLKINQLFRLQRIKRCLQQILLGLMQQIIATISVMLQKHPLFQKRKCSNIQVLRINMK</sequence>
<gene>
    <name evidence="1" type="ORF">PPRIM_AZ9-3.1.T0500006</name>
</gene>
<keyword evidence="2" id="KW-1185">Reference proteome</keyword>
<protein>
    <submittedName>
        <fullName evidence="1">Uncharacterized protein</fullName>
    </submittedName>
</protein>
<name>A0A8S1M2G1_PARPR</name>
<accession>A0A8S1M2G1</accession>
<dbReference type="EMBL" id="CAJJDM010000050">
    <property type="protein sequence ID" value="CAD8072752.1"/>
    <property type="molecule type" value="Genomic_DNA"/>
</dbReference>
<organism evidence="1 2">
    <name type="scientific">Paramecium primaurelia</name>
    <dbReference type="NCBI Taxonomy" id="5886"/>
    <lineage>
        <taxon>Eukaryota</taxon>
        <taxon>Sar</taxon>
        <taxon>Alveolata</taxon>
        <taxon>Ciliophora</taxon>
        <taxon>Intramacronucleata</taxon>
        <taxon>Oligohymenophorea</taxon>
        <taxon>Peniculida</taxon>
        <taxon>Parameciidae</taxon>
        <taxon>Paramecium</taxon>
    </lineage>
</organism>
<reference evidence="1" key="1">
    <citation type="submission" date="2021-01" db="EMBL/GenBank/DDBJ databases">
        <authorList>
            <consortium name="Genoscope - CEA"/>
            <person name="William W."/>
        </authorList>
    </citation>
    <scope>NUCLEOTIDE SEQUENCE</scope>
</reference>
<dbReference type="AlphaFoldDB" id="A0A8S1M2G1"/>